<dbReference type="Gene3D" id="3.30.300.30">
    <property type="match status" value="1"/>
</dbReference>
<proteinExistence type="predicted"/>
<evidence type="ECO:0000256" key="2">
    <source>
        <dbReference type="ARBA" id="ARBA00022553"/>
    </source>
</evidence>
<sequence length="919" mass="101413">MTFRALDEISSRMAKAIARIIEESKATPNSDGDTVLAFLLNEDSWDEKVITLIFATIKLGITYMALSPTSHPNDLGWALNVIKPVLLIDSMALPTDLKATLDTISKDMSNNRITFEDLWDLARKDNVTLDKDEGIAMDMNDPEVWGGIPQNQRIVSIFFTSGSSGSPHAVRIGGKEIINRIHWQSKIFPIVPSDAFAITSPLTDPRSLVQILTPLLSGKPVTLLSRTDLFSPDLLMNRIAEVKLTRVTLTPPCFEALMNYVSKNPRDKDKLASVTHWFVSGGRLKVEAGRKFFSNFSGVYKSGVFLVAFYGMTETLGEATFEVFFNVEDLNKKVAPGLGTLSMGVPITNSSVAILDRFDKTVPVGGRGEIALSGGCLPSGGYVGQGRKDGKSPDNQTNSKAELHKRHILFRTGDIGRILVDPSGVKRLHFEGRFDNEVIQTGGESVNLRQIQGEVMSTNLVTDATVVAYHRGRDTQVIIAAVVLRPEMTCVQVLGKLHTRKQLLGAKNSTNILPTVFAIDKIPLMENGRVDKKQVRILFRKILLECDPAEWKTLHRDEDGETVRFLCRAIALSTGLPLILVVRRFTKSFAELGGTRVNAIIVVKMCNDNGYPITMKDFITAKTIADLADVLNQSKKQPILLDSNNDLAAVPPTPSRLRNDFDGKFSFEVMSVDEIQKVTLFLKNDFPSHLLVNPQGVLKYWRGVVDSVSDFKMCIVAKYGINIVGVAINGDAQHKILTPKPPKEIRYGLELLNSCLDMSKYEMWRKSSGHVARCYFLGVTSSSNISPGEKVVLVEELLAKSCNLAKSGNFASFVITTANPVVQETAIHLLKFRPILEYPVSRFRSRDETRPFLYADDNHTASVLIKDTGHYGPLKDDDNLDGPSVSVYSTESKSIATTKSSTLGDSSMSKSRSTLMSLM</sequence>
<protein>
    <submittedName>
        <fullName evidence="5">Mycosubtilin synthase subunit B</fullName>
    </submittedName>
</protein>
<gene>
    <name evidence="5" type="ORF">Fcan01_24800</name>
</gene>
<reference evidence="5 6" key="1">
    <citation type="submission" date="2015-12" db="EMBL/GenBank/DDBJ databases">
        <title>The genome of Folsomia candida.</title>
        <authorList>
            <person name="Faddeeva A."/>
            <person name="Derks M.F."/>
            <person name="Anvar Y."/>
            <person name="Smit S."/>
            <person name="Van Straalen N."/>
            <person name="Roelofs D."/>
        </authorList>
    </citation>
    <scope>NUCLEOTIDE SEQUENCE [LARGE SCALE GENOMIC DNA]</scope>
    <source>
        <strain evidence="5 6">VU population</strain>
        <tissue evidence="5">Whole body</tissue>
    </source>
</reference>
<dbReference type="Gene3D" id="3.40.50.12780">
    <property type="entry name" value="N-terminal domain of ligase-like"/>
    <property type="match status" value="1"/>
</dbReference>
<keyword evidence="6" id="KW-1185">Reference proteome</keyword>
<comment type="caution">
    <text evidence="5">The sequence shown here is derived from an EMBL/GenBank/DDBJ whole genome shotgun (WGS) entry which is preliminary data.</text>
</comment>
<dbReference type="Proteomes" id="UP000198287">
    <property type="component" value="Unassembled WGS sequence"/>
</dbReference>
<name>A0A226D5P2_FOLCA</name>
<feature type="region of interest" description="Disordered" evidence="3">
    <location>
        <begin position="899"/>
        <end position="919"/>
    </location>
</feature>
<evidence type="ECO:0000256" key="1">
    <source>
        <dbReference type="ARBA" id="ARBA00022450"/>
    </source>
</evidence>
<evidence type="ECO:0000259" key="4">
    <source>
        <dbReference type="Pfam" id="PF00501"/>
    </source>
</evidence>
<dbReference type="AlphaFoldDB" id="A0A226D5P2"/>
<dbReference type="SUPFAM" id="SSF56801">
    <property type="entry name" value="Acetyl-CoA synthetase-like"/>
    <property type="match status" value="1"/>
</dbReference>
<dbReference type="PANTHER" id="PTHR44845:SF6">
    <property type="entry name" value="BETA-ALANINE-ACTIVATING ENZYME"/>
    <property type="match status" value="1"/>
</dbReference>
<dbReference type="Gene3D" id="3.40.630.30">
    <property type="match status" value="1"/>
</dbReference>
<feature type="domain" description="AMP-dependent synthetase/ligase" evidence="4">
    <location>
        <begin position="2"/>
        <end position="377"/>
    </location>
</feature>
<evidence type="ECO:0000313" key="6">
    <source>
        <dbReference type="Proteomes" id="UP000198287"/>
    </source>
</evidence>
<keyword evidence="1" id="KW-0596">Phosphopantetheine</keyword>
<dbReference type="Pfam" id="PF00501">
    <property type="entry name" value="AMP-binding"/>
    <property type="match status" value="1"/>
</dbReference>
<evidence type="ECO:0000313" key="5">
    <source>
        <dbReference type="EMBL" id="OXA40493.1"/>
    </source>
</evidence>
<feature type="compositionally biased region" description="Low complexity" evidence="3">
    <location>
        <begin position="906"/>
        <end position="919"/>
    </location>
</feature>
<dbReference type="EMBL" id="LNIX01000033">
    <property type="protein sequence ID" value="OXA40493.1"/>
    <property type="molecule type" value="Genomic_DNA"/>
</dbReference>
<accession>A0A226D5P2</accession>
<keyword evidence="2" id="KW-0597">Phosphoprotein</keyword>
<dbReference type="STRING" id="158441.A0A226D5P2"/>
<dbReference type="InterPro" id="IPR045851">
    <property type="entry name" value="AMP-bd_C_sf"/>
</dbReference>
<dbReference type="PANTHER" id="PTHR44845">
    <property type="entry name" value="CARRIER DOMAIN-CONTAINING PROTEIN"/>
    <property type="match status" value="1"/>
</dbReference>
<dbReference type="InterPro" id="IPR000873">
    <property type="entry name" value="AMP-dep_synth/lig_dom"/>
</dbReference>
<dbReference type="OrthoDB" id="416786at2759"/>
<organism evidence="5 6">
    <name type="scientific">Folsomia candida</name>
    <name type="common">Springtail</name>
    <dbReference type="NCBI Taxonomy" id="158441"/>
    <lineage>
        <taxon>Eukaryota</taxon>
        <taxon>Metazoa</taxon>
        <taxon>Ecdysozoa</taxon>
        <taxon>Arthropoda</taxon>
        <taxon>Hexapoda</taxon>
        <taxon>Collembola</taxon>
        <taxon>Entomobryomorpha</taxon>
        <taxon>Isotomoidea</taxon>
        <taxon>Isotomidae</taxon>
        <taxon>Proisotominae</taxon>
        <taxon>Folsomia</taxon>
    </lineage>
</organism>
<dbReference type="InterPro" id="IPR042099">
    <property type="entry name" value="ANL_N_sf"/>
</dbReference>
<evidence type="ECO:0000256" key="3">
    <source>
        <dbReference type="SAM" id="MobiDB-lite"/>
    </source>
</evidence>
<dbReference type="OMA" id="EQRTIAI"/>